<evidence type="ECO:0000313" key="2">
    <source>
        <dbReference type="Proteomes" id="UP000631300"/>
    </source>
</evidence>
<dbReference type="Gene3D" id="3.40.50.2000">
    <property type="entry name" value="Glycogen Phosphorylase B"/>
    <property type="match status" value="1"/>
</dbReference>
<dbReference type="GO" id="GO:0016740">
    <property type="term" value="F:transferase activity"/>
    <property type="evidence" value="ECO:0007669"/>
    <property type="project" value="UniProtKB-KW"/>
</dbReference>
<name>A0A918JGW8_9ALTE</name>
<dbReference type="AlphaFoldDB" id="A0A918JGW8"/>
<reference evidence="1" key="1">
    <citation type="journal article" date="2014" name="Int. J. Syst. Evol. Microbiol.">
        <title>Complete genome sequence of Corynebacterium casei LMG S-19264T (=DSM 44701T), isolated from a smear-ripened cheese.</title>
        <authorList>
            <consortium name="US DOE Joint Genome Institute (JGI-PGF)"/>
            <person name="Walter F."/>
            <person name="Albersmeier A."/>
            <person name="Kalinowski J."/>
            <person name="Ruckert C."/>
        </authorList>
    </citation>
    <scope>NUCLEOTIDE SEQUENCE</scope>
    <source>
        <strain evidence="1">KCTC 22164</strain>
    </source>
</reference>
<keyword evidence="2" id="KW-1185">Reference proteome</keyword>
<evidence type="ECO:0000313" key="1">
    <source>
        <dbReference type="EMBL" id="GGW76533.1"/>
    </source>
</evidence>
<dbReference type="SUPFAM" id="SSF53756">
    <property type="entry name" value="UDP-Glycosyltransferase/glycogen phosphorylase"/>
    <property type="match status" value="1"/>
</dbReference>
<protein>
    <submittedName>
        <fullName evidence="1">Glycosyl transferase</fullName>
    </submittedName>
</protein>
<comment type="caution">
    <text evidence="1">The sequence shown here is derived from an EMBL/GenBank/DDBJ whole genome shotgun (WGS) entry which is preliminary data.</text>
</comment>
<dbReference type="EMBL" id="BMXP01000001">
    <property type="protein sequence ID" value="GGW76533.1"/>
    <property type="molecule type" value="Genomic_DNA"/>
</dbReference>
<accession>A0A918JGW8</accession>
<proteinExistence type="predicted"/>
<dbReference type="Proteomes" id="UP000631300">
    <property type="component" value="Unassembled WGS sequence"/>
</dbReference>
<gene>
    <name evidence="1" type="ORF">GCM10007391_06510</name>
</gene>
<organism evidence="1 2">
    <name type="scientific">Alteromonas halophila</name>
    <dbReference type="NCBI Taxonomy" id="516698"/>
    <lineage>
        <taxon>Bacteria</taxon>
        <taxon>Pseudomonadati</taxon>
        <taxon>Pseudomonadota</taxon>
        <taxon>Gammaproteobacteria</taxon>
        <taxon>Alteromonadales</taxon>
        <taxon>Alteromonadaceae</taxon>
        <taxon>Alteromonas/Salinimonas group</taxon>
        <taxon>Alteromonas</taxon>
    </lineage>
</organism>
<keyword evidence="1" id="KW-0808">Transferase</keyword>
<dbReference type="CDD" id="cd03801">
    <property type="entry name" value="GT4_PimA-like"/>
    <property type="match status" value="1"/>
</dbReference>
<reference evidence="1" key="2">
    <citation type="submission" date="2020-09" db="EMBL/GenBank/DDBJ databases">
        <authorList>
            <person name="Sun Q."/>
            <person name="Kim S."/>
        </authorList>
    </citation>
    <scope>NUCLEOTIDE SEQUENCE</scope>
    <source>
        <strain evidence="1">KCTC 22164</strain>
    </source>
</reference>
<sequence length="408" mass="45344">MVIGYVWPEPDSSAAGQNMLALLTLLKQNGCQVTFMTAASDSVHKADLAARDIHTEEIALNCSSFNQQLAHCQPDIVVFDRYMSEEQFSWRVRETCPNAVRVLNTEDLHSVRQARYEAVKAGKPACQADHNTPLLHRELAAILRSDLTLVVSDAEEKRLTQTYAVPPEQICTHPLPLPAGCSAAADWAQRRDFVCIGNFRHAPNWDAVVQLKQHIWPALRRQVPDAKLRICGAYPPKKATQLHAPEQGFIVEGWVDDAASVLASARVLLAPLRFGAGVKGKLLLAMATHTPSVTSAIGAEGLGDSTRWPGAIAETHAEFTEQAARLYNQQHDWYNAVDKSADCLAAYRKDDADSQLFSRLKRLIAQPQAHRSRLFLQGMLWHHTLTSNRYMTQWIEAKNQVASAQTET</sequence>
<dbReference type="Pfam" id="PF13692">
    <property type="entry name" value="Glyco_trans_1_4"/>
    <property type="match status" value="1"/>
</dbReference>